<evidence type="ECO:0000256" key="1">
    <source>
        <dbReference type="ARBA" id="ARBA00004141"/>
    </source>
</evidence>
<name>A0A834LYK2_RHYFE</name>
<dbReference type="AlphaFoldDB" id="A0A834LYK2"/>
<organism evidence="8 9">
    <name type="scientific">Rhynchophorus ferrugineus</name>
    <name type="common">Red palm weevil</name>
    <name type="synonym">Curculio ferrugineus</name>
    <dbReference type="NCBI Taxonomy" id="354439"/>
    <lineage>
        <taxon>Eukaryota</taxon>
        <taxon>Metazoa</taxon>
        <taxon>Ecdysozoa</taxon>
        <taxon>Arthropoda</taxon>
        <taxon>Hexapoda</taxon>
        <taxon>Insecta</taxon>
        <taxon>Pterygota</taxon>
        <taxon>Neoptera</taxon>
        <taxon>Endopterygota</taxon>
        <taxon>Coleoptera</taxon>
        <taxon>Polyphaga</taxon>
        <taxon>Cucujiformia</taxon>
        <taxon>Curculionidae</taxon>
        <taxon>Dryophthorinae</taxon>
        <taxon>Rhynchophorus</taxon>
    </lineage>
</organism>
<dbReference type="Proteomes" id="UP000625711">
    <property type="component" value="Unassembled WGS sequence"/>
</dbReference>
<dbReference type="InterPro" id="IPR018456">
    <property type="entry name" value="PTR2_symporter_CS"/>
</dbReference>
<evidence type="ECO:0000256" key="5">
    <source>
        <dbReference type="ARBA" id="ARBA00022989"/>
    </source>
</evidence>
<keyword evidence="5 7" id="KW-1133">Transmembrane helix</keyword>
<proteinExistence type="inferred from homology"/>
<feature type="transmembrane region" description="Helical" evidence="7">
    <location>
        <begin position="78"/>
        <end position="97"/>
    </location>
</feature>
<feature type="transmembrane region" description="Helical" evidence="7">
    <location>
        <begin position="49"/>
        <end position="66"/>
    </location>
</feature>
<dbReference type="InterPro" id="IPR036259">
    <property type="entry name" value="MFS_trans_sf"/>
</dbReference>
<evidence type="ECO:0000256" key="4">
    <source>
        <dbReference type="ARBA" id="ARBA00022856"/>
    </source>
</evidence>
<protein>
    <submittedName>
        <fullName evidence="8">Uncharacterized protein</fullName>
    </submittedName>
</protein>
<keyword evidence="6 7" id="KW-0472">Membrane</keyword>
<comment type="subcellular location">
    <subcellularLocation>
        <location evidence="1">Membrane</location>
        <topology evidence="1">Multi-pass membrane protein</topology>
    </subcellularLocation>
</comment>
<dbReference type="SUPFAM" id="SSF103473">
    <property type="entry name" value="MFS general substrate transporter"/>
    <property type="match status" value="1"/>
</dbReference>
<keyword evidence="4" id="KW-0571">Peptide transport</keyword>
<comment type="caution">
    <text evidence="8">The sequence shown here is derived from an EMBL/GenBank/DDBJ whole genome shotgun (WGS) entry which is preliminary data.</text>
</comment>
<keyword evidence="4" id="KW-0653">Protein transport</keyword>
<dbReference type="PROSITE" id="PS01022">
    <property type="entry name" value="PTR2_1"/>
    <property type="match status" value="1"/>
</dbReference>
<dbReference type="OrthoDB" id="8904098at2759"/>
<evidence type="ECO:0000256" key="2">
    <source>
        <dbReference type="ARBA" id="ARBA00005982"/>
    </source>
</evidence>
<keyword evidence="9" id="KW-1185">Reference proteome</keyword>
<reference evidence="8" key="1">
    <citation type="submission" date="2020-08" db="EMBL/GenBank/DDBJ databases">
        <title>Genome sequencing and assembly of the red palm weevil Rhynchophorus ferrugineus.</title>
        <authorList>
            <person name="Dias G.B."/>
            <person name="Bergman C.M."/>
            <person name="Manee M."/>
        </authorList>
    </citation>
    <scope>NUCLEOTIDE SEQUENCE</scope>
    <source>
        <strain evidence="8">AA-2017</strain>
        <tissue evidence="8">Whole larva</tissue>
    </source>
</reference>
<dbReference type="PANTHER" id="PTHR11654">
    <property type="entry name" value="OLIGOPEPTIDE TRANSPORTER-RELATED"/>
    <property type="match status" value="1"/>
</dbReference>
<dbReference type="GO" id="GO:0022857">
    <property type="term" value="F:transmembrane transporter activity"/>
    <property type="evidence" value="ECO:0007669"/>
    <property type="project" value="InterPro"/>
</dbReference>
<dbReference type="GO" id="GO:0016020">
    <property type="term" value="C:membrane"/>
    <property type="evidence" value="ECO:0007669"/>
    <property type="project" value="UniProtKB-SubCell"/>
</dbReference>
<sequence length="115" mass="12628">ILILYLTNILLYNEADAKIIYHTFTMFVYFFPVFGAIISDSWLGKFKTILYVSMIYACGSILLALSSVEPLNIPQKPFSILGLFLIALGTGGIKPCVSAFGGDQFVIPQVGVQVK</sequence>
<comment type="similarity">
    <text evidence="2">Belongs to the major facilitator superfamily. Proton-dependent oligopeptide transporter (POT/PTR) (TC 2.A.17) family.</text>
</comment>
<keyword evidence="3 7" id="KW-0812">Transmembrane</keyword>
<keyword evidence="4" id="KW-0813">Transport</keyword>
<feature type="transmembrane region" description="Helical" evidence="7">
    <location>
        <begin position="19"/>
        <end position="37"/>
    </location>
</feature>
<dbReference type="EMBL" id="JAACXV010014963">
    <property type="protein sequence ID" value="KAF7265076.1"/>
    <property type="molecule type" value="Genomic_DNA"/>
</dbReference>
<dbReference type="InterPro" id="IPR000109">
    <property type="entry name" value="POT_fam"/>
</dbReference>
<dbReference type="Pfam" id="PF00854">
    <property type="entry name" value="PTR2"/>
    <property type="match status" value="1"/>
</dbReference>
<evidence type="ECO:0000256" key="3">
    <source>
        <dbReference type="ARBA" id="ARBA00022692"/>
    </source>
</evidence>
<gene>
    <name evidence="8" type="ORF">GWI33_021539</name>
</gene>
<accession>A0A834LYK2</accession>
<evidence type="ECO:0000256" key="6">
    <source>
        <dbReference type="ARBA" id="ARBA00023136"/>
    </source>
</evidence>
<evidence type="ECO:0000313" key="9">
    <source>
        <dbReference type="Proteomes" id="UP000625711"/>
    </source>
</evidence>
<evidence type="ECO:0000313" key="8">
    <source>
        <dbReference type="EMBL" id="KAF7265076.1"/>
    </source>
</evidence>
<feature type="non-terminal residue" evidence="8">
    <location>
        <position position="1"/>
    </location>
</feature>
<dbReference type="Gene3D" id="1.20.1250.20">
    <property type="entry name" value="MFS general substrate transporter like domains"/>
    <property type="match status" value="1"/>
</dbReference>
<dbReference type="GO" id="GO:0006857">
    <property type="term" value="P:oligopeptide transport"/>
    <property type="evidence" value="ECO:0007669"/>
    <property type="project" value="InterPro"/>
</dbReference>
<evidence type="ECO:0000256" key="7">
    <source>
        <dbReference type="SAM" id="Phobius"/>
    </source>
</evidence>